<gene>
    <name evidence="1" type="ORF">AMECASPLE_031121</name>
</gene>
<accession>A0ABV0YID6</accession>
<dbReference type="EMBL" id="JAHRIP010032034">
    <property type="protein sequence ID" value="MEQ2293223.1"/>
    <property type="molecule type" value="Genomic_DNA"/>
</dbReference>
<evidence type="ECO:0008006" key="3">
    <source>
        <dbReference type="Google" id="ProtNLM"/>
    </source>
</evidence>
<evidence type="ECO:0000313" key="2">
    <source>
        <dbReference type="Proteomes" id="UP001469553"/>
    </source>
</evidence>
<name>A0ABV0YID6_9TELE</name>
<organism evidence="1 2">
    <name type="scientific">Ameca splendens</name>
    <dbReference type="NCBI Taxonomy" id="208324"/>
    <lineage>
        <taxon>Eukaryota</taxon>
        <taxon>Metazoa</taxon>
        <taxon>Chordata</taxon>
        <taxon>Craniata</taxon>
        <taxon>Vertebrata</taxon>
        <taxon>Euteleostomi</taxon>
        <taxon>Actinopterygii</taxon>
        <taxon>Neopterygii</taxon>
        <taxon>Teleostei</taxon>
        <taxon>Neoteleostei</taxon>
        <taxon>Acanthomorphata</taxon>
        <taxon>Ovalentaria</taxon>
        <taxon>Atherinomorphae</taxon>
        <taxon>Cyprinodontiformes</taxon>
        <taxon>Goodeidae</taxon>
        <taxon>Ameca</taxon>
    </lineage>
</organism>
<keyword evidence="2" id="KW-1185">Reference proteome</keyword>
<sequence>MTTFCIQILSSGVTTSFVRFSAWISDFLCSGFCSDMSHGTMQRRRISREREKLAGKLFLHMAIPRRA</sequence>
<protein>
    <recommendedName>
        <fullName evidence="3">Secreted protein</fullName>
    </recommendedName>
</protein>
<evidence type="ECO:0000313" key="1">
    <source>
        <dbReference type="EMBL" id="MEQ2293223.1"/>
    </source>
</evidence>
<comment type="caution">
    <text evidence="1">The sequence shown here is derived from an EMBL/GenBank/DDBJ whole genome shotgun (WGS) entry which is preliminary data.</text>
</comment>
<proteinExistence type="predicted"/>
<dbReference type="Proteomes" id="UP001469553">
    <property type="component" value="Unassembled WGS sequence"/>
</dbReference>
<reference evidence="1 2" key="1">
    <citation type="submission" date="2021-06" db="EMBL/GenBank/DDBJ databases">
        <authorList>
            <person name="Palmer J.M."/>
        </authorList>
    </citation>
    <scope>NUCLEOTIDE SEQUENCE [LARGE SCALE GENOMIC DNA]</scope>
    <source>
        <strain evidence="1 2">AS_MEX2019</strain>
        <tissue evidence="1">Muscle</tissue>
    </source>
</reference>